<keyword evidence="1" id="KW-0472">Membrane</keyword>
<keyword evidence="3" id="KW-1185">Reference proteome</keyword>
<comment type="caution">
    <text evidence="2">The sequence shown here is derived from an EMBL/GenBank/DDBJ whole genome shotgun (WGS) entry which is preliminary data.</text>
</comment>
<feature type="transmembrane region" description="Helical" evidence="1">
    <location>
        <begin position="61"/>
        <end position="83"/>
    </location>
</feature>
<organism evidence="2 3">
    <name type="scientific">Ornithinibacillus xuwenensis</name>
    <dbReference type="NCBI Taxonomy" id="3144668"/>
    <lineage>
        <taxon>Bacteria</taxon>
        <taxon>Bacillati</taxon>
        <taxon>Bacillota</taxon>
        <taxon>Bacilli</taxon>
        <taxon>Bacillales</taxon>
        <taxon>Bacillaceae</taxon>
        <taxon>Ornithinibacillus</taxon>
    </lineage>
</organism>
<dbReference type="RefSeq" id="WP_345823555.1">
    <property type="nucleotide sequence ID" value="NZ_JBDIML010000001.1"/>
</dbReference>
<accession>A0ABU9XCW4</accession>
<dbReference type="Proteomes" id="UP001444625">
    <property type="component" value="Unassembled WGS sequence"/>
</dbReference>
<evidence type="ECO:0000256" key="1">
    <source>
        <dbReference type="SAM" id="Phobius"/>
    </source>
</evidence>
<name>A0ABU9XCW4_9BACI</name>
<dbReference type="EMBL" id="JBDIML010000001">
    <property type="protein sequence ID" value="MEN2766097.1"/>
    <property type="molecule type" value="Genomic_DNA"/>
</dbReference>
<keyword evidence="1" id="KW-0812">Transmembrane</keyword>
<feature type="transmembrane region" description="Helical" evidence="1">
    <location>
        <begin position="5"/>
        <end position="24"/>
    </location>
</feature>
<gene>
    <name evidence="2" type="ORF">ABC228_02780</name>
</gene>
<protein>
    <submittedName>
        <fullName evidence="2">Uncharacterized protein</fullName>
    </submittedName>
</protein>
<reference evidence="2 3" key="1">
    <citation type="submission" date="2024-05" db="EMBL/GenBank/DDBJ databases">
        <authorList>
            <person name="Haq I."/>
            <person name="Ullah Z."/>
            <person name="Ahmad R."/>
            <person name="Li M."/>
            <person name="Tong Y."/>
        </authorList>
    </citation>
    <scope>NUCLEOTIDE SEQUENCE [LARGE SCALE GENOMIC DNA]</scope>
    <source>
        <strain evidence="2 3">16A2E</strain>
    </source>
</reference>
<proteinExistence type="predicted"/>
<sequence length="93" mass="10787">MKTKVFLLSLLVSYITIFLFPVVIEGDILLGYPINFITLFDINEWYKSPLSVVNPFNIVNISLNVLSFVLNAMIYFFIILLGVKMYKKTKPYI</sequence>
<keyword evidence="1" id="KW-1133">Transmembrane helix</keyword>
<evidence type="ECO:0000313" key="2">
    <source>
        <dbReference type="EMBL" id="MEN2766097.1"/>
    </source>
</evidence>
<evidence type="ECO:0000313" key="3">
    <source>
        <dbReference type="Proteomes" id="UP001444625"/>
    </source>
</evidence>